<evidence type="ECO:0000313" key="2">
    <source>
        <dbReference type="EMBL" id="MBU3062589.1"/>
    </source>
</evidence>
<evidence type="ECO:0000256" key="1">
    <source>
        <dbReference type="SAM" id="Phobius"/>
    </source>
</evidence>
<evidence type="ECO:0008006" key="5">
    <source>
        <dbReference type="Google" id="ProtNLM"/>
    </source>
</evidence>
<proteinExistence type="predicted"/>
<feature type="transmembrane region" description="Helical" evidence="1">
    <location>
        <begin position="6"/>
        <end position="28"/>
    </location>
</feature>
<gene>
    <name evidence="2" type="ORF">KO481_13785</name>
    <name evidence="3" type="ORF">KO481_29125</name>
</gene>
<dbReference type="EMBL" id="JAHKNI010000011">
    <property type="protein sequence ID" value="MBU3065577.1"/>
    <property type="molecule type" value="Genomic_DNA"/>
</dbReference>
<keyword evidence="1" id="KW-0812">Transmembrane</keyword>
<evidence type="ECO:0000313" key="4">
    <source>
        <dbReference type="Proteomes" id="UP000733379"/>
    </source>
</evidence>
<organism evidence="2 4">
    <name type="scientific">Nocardia albiluteola</name>
    <dbReference type="NCBI Taxonomy" id="2842303"/>
    <lineage>
        <taxon>Bacteria</taxon>
        <taxon>Bacillati</taxon>
        <taxon>Actinomycetota</taxon>
        <taxon>Actinomycetes</taxon>
        <taxon>Mycobacteriales</taxon>
        <taxon>Nocardiaceae</taxon>
        <taxon>Nocardia</taxon>
    </lineage>
</organism>
<comment type="caution">
    <text evidence="2">The sequence shown here is derived from an EMBL/GenBank/DDBJ whole genome shotgun (WGS) entry which is preliminary data.</text>
</comment>
<feature type="transmembrane region" description="Helical" evidence="1">
    <location>
        <begin position="98"/>
        <end position="117"/>
    </location>
</feature>
<dbReference type="EMBL" id="JAHKNI010000004">
    <property type="protein sequence ID" value="MBU3062589.1"/>
    <property type="molecule type" value="Genomic_DNA"/>
</dbReference>
<dbReference type="Proteomes" id="UP000733379">
    <property type="component" value="Unassembled WGS sequence"/>
</dbReference>
<dbReference type="RefSeq" id="WP_215917505.1">
    <property type="nucleotide sequence ID" value="NZ_JAHKNI010000004.1"/>
</dbReference>
<keyword evidence="1" id="KW-0472">Membrane</keyword>
<protein>
    <recommendedName>
        <fullName evidence="5">DUF4267 domain-containing protein</fullName>
    </recommendedName>
</protein>
<accession>A0ABS6AX40</accession>
<evidence type="ECO:0000313" key="3">
    <source>
        <dbReference type="EMBL" id="MBU3065577.1"/>
    </source>
</evidence>
<reference evidence="2 4" key="1">
    <citation type="submission" date="2021-06" db="EMBL/GenBank/DDBJ databases">
        <title>Actinomycetes sequencing.</title>
        <authorList>
            <person name="Shan Q."/>
        </authorList>
    </citation>
    <scope>NUCLEOTIDE SEQUENCE [LARGE SCALE GENOMIC DNA]</scope>
    <source>
        <strain evidence="2 4">NEAU-G5</strain>
    </source>
</reference>
<keyword evidence="1" id="KW-1133">Transmembrane helix</keyword>
<keyword evidence="4" id="KW-1185">Reference proteome</keyword>
<sequence>MSAGMIVLTVLNGVFSLIGVGFAVASAVRPSAMSREANPTAGEHLYARVYAARAVPLGILAGAVPFFPHSTVGALVLVVAAIAQAADAAIGAQRREPAMVAGPLFACIVHTITAIAIF</sequence>
<name>A0ABS6AX40_9NOCA</name>